<dbReference type="GO" id="GO:0035269">
    <property type="term" value="P:protein O-linked glycosylation via mannose"/>
    <property type="evidence" value="ECO:0007669"/>
    <property type="project" value="EnsemblFungi"/>
</dbReference>
<dbReference type="OrthoDB" id="5327821at2759"/>
<dbReference type="RefSeq" id="XP_001387557.2">
    <property type="nucleotide sequence ID" value="XM_001387520.1"/>
</dbReference>
<feature type="signal peptide" evidence="11">
    <location>
        <begin position="1"/>
        <end position="20"/>
    </location>
</feature>
<evidence type="ECO:0000256" key="9">
    <source>
        <dbReference type="PIRNR" id="PIRNR017290"/>
    </source>
</evidence>
<feature type="region of interest" description="Disordered" evidence="10">
    <location>
        <begin position="195"/>
        <end position="214"/>
    </location>
</feature>
<dbReference type="GO" id="GO:0006487">
    <property type="term" value="P:protein N-linked glycosylation"/>
    <property type="evidence" value="ECO:0007669"/>
    <property type="project" value="EnsemblFungi"/>
</dbReference>
<sequence length="247" mass="28142">MVLSASVIACTLTLASVAIGEQDKGQDNKISQLFGTWSSKSNTVFTGPGFFNPSAELLIEPSLPGISYSFDKNGNWEQAIYQVAGNPRNHSCPTAHLIWQHGKYEYNPKKGSITLRPYKVDGRQLFSDPCNDGGESTYMRYHQVEEISHFDVDVDSYYHGKLKLQLYNYDGTKKQPMWLTYRPPMMLPTRVLNPTTEKQAKDSNSDLMKSKRENKNSEDYSFLQNNYIVVSKAFGYIKLKFKCLFRA</sequence>
<evidence type="ECO:0000256" key="1">
    <source>
        <dbReference type="ARBA" id="ARBA00004115"/>
    </source>
</evidence>
<evidence type="ECO:0000256" key="5">
    <source>
        <dbReference type="ARBA" id="ARBA00022729"/>
    </source>
</evidence>
<dbReference type="GO" id="GO:0007118">
    <property type="term" value="P:budding cell apical bud growth"/>
    <property type="evidence" value="ECO:0007669"/>
    <property type="project" value="EnsemblFungi"/>
</dbReference>
<dbReference type="GO" id="GO:0030950">
    <property type="term" value="P:establishment or maintenance of actin cytoskeleton polarity"/>
    <property type="evidence" value="ECO:0007669"/>
    <property type="project" value="EnsemblFungi"/>
</dbReference>
<dbReference type="HOGENOM" id="CLU_071622_0_1_1"/>
<dbReference type="InterPro" id="IPR019623">
    <property type="entry name" value="Rot1"/>
</dbReference>
<dbReference type="GeneID" id="4851399"/>
<gene>
    <name evidence="12" type="primary">ROT1</name>
    <name evidence="12" type="ORF">PICST_28635</name>
</gene>
<dbReference type="KEGG" id="pic:PICST_28635"/>
<comment type="function">
    <text evidence="9">Required for normal levels of the cell wall 1,6-beta-glucan. Involved in a protein folding machinery chaperoning proteins acting in various physiological processes including cell wall synthesis and lysis of autophagic bodies.</text>
</comment>
<evidence type="ECO:0000256" key="3">
    <source>
        <dbReference type="ARBA" id="ARBA00017291"/>
    </source>
</evidence>
<dbReference type="PANTHER" id="PTHR28090">
    <property type="entry name" value="PROTEIN ROT1"/>
    <property type="match status" value="1"/>
</dbReference>
<protein>
    <recommendedName>
        <fullName evidence="3 9">Protein ROT1</fullName>
    </recommendedName>
</protein>
<keyword evidence="7" id="KW-1133">Transmembrane helix</keyword>
<dbReference type="AlphaFoldDB" id="A3GGK0"/>
<evidence type="ECO:0000256" key="4">
    <source>
        <dbReference type="ARBA" id="ARBA00022692"/>
    </source>
</evidence>
<keyword evidence="5 11" id="KW-0732">Signal</keyword>
<keyword evidence="6 9" id="KW-0256">Endoplasmic reticulum</keyword>
<proteinExistence type="inferred from homology"/>
<accession>A3GGK0</accession>
<dbReference type="PIRSF" id="PIRSF017290">
    <property type="entry name" value="ROT1_prd"/>
    <property type="match status" value="1"/>
</dbReference>
<dbReference type="GO" id="GO:0009272">
    <property type="term" value="P:fungal-type cell wall biogenesis"/>
    <property type="evidence" value="ECO:0007669"/>
    <property type="project" value="EnsemblFungi"/>
</dbReference>
<evidence type="ECO:0000313" key="13">
    <source>
        <dbReference type="Proteomes" id="UP000002258"/>
    </source>
</evidence>
<dbReference type="GO" id="GO:0005789">
    <property type="term" value="C:endoplasmic reticulum membrane"/>
    <property type="evidence" value="ECO:0007669"/>
    <property type="project" value="UniProtKB-SubCell"/>
</dbReference>
<name>A3GGK0_PICST</name>
<comment type="caution">
    <text evidence="12">The sequence shown here is derived from an EMBL/GenBank/DDBJ whole genome shotgun (WGS) entry which is preliminary data.</text>
</comment>
<dbReference type="STRING" id="322104.A3GGK0"/>
<keyword evidence="13" id="KW-1185">Reference proteome</keyword>
<dbReference type="GO" id="GO:0051082">
    <property type="term" value="F:unfolded protein binding"/>
    <property type="evidence" value="ECO:0007669"/>
    <property type="project" value="EnsemblFungi"/>
</dbReference>
<dbReference type="GO" id="GO:0034975">
    <property type="term" value="P:protein folding in endoplasmic reticulum"/>
    <property type="evidence" value="ECO:0007669"/>
    <property type="project" value="EnsemblFungi"/>
</dbReference>
<evidence type="ECO:0000256" key="8">
    <source>
        <dbReference type="ARBA" id="ARBA00023136"/>
    </source>
</evidence>
<evidence type="ECO:0000256" key="7">
    <source>
        <dbReference type="ARBA" id="ARBA00022989"/>
    </source>
</evidence>
<dbReference type="InParanoid" id="A3GGK0"/>
<feature type="chain" id="PRO_5002653081" description="Protein ROT1" evidence="11">
    <location>
        <begin position="21"/>
        <end position="247"/>
    </location>
</feature>
<evidence type="ECO:0000313" key="12">
    <source>
        <dbReference type="EMBL" id="EAZ63534.2"/>
    </source>
</evidence>
<organism evidence="12 13">
    <name type="scientific">Scheffersomyces stipitis (strain ATCC 58785 / CBS 6054 / NBRC 10063 / NRRL Y-11545)</name>
    <name type="common">Yeast</name>
    <name type="synonym">Pichia stipitis</name>
    <dbReference type="NCBI Taxonomy" id="322104"/>
    <lineage>
        <taxon>Eukaryota</taxon>
        <taxon>Fungi</taxon>
        <taxon>Dikarya</taxon>
        <taxon>Ascomycota</taxon>
        <taxon>Saccharomycotina</taxon>
        <taxon>Pichiomycetes</taxon>
        <taxon>Debaryomycetaceae</taxon>
        <taxon>Scheffersomyces</taxon>
    </lineage>
</organism>
<evidence type="ECO:0000256" key="6">
    <source>
        <dbReference type="ARBA" id="ARBA00022824"/>
    </source>
</evidence>
<evidence type="ECO:0000256" key="11">
    <source>
        <dbReference type="SAM" id="SignalP"/>
    </source>
</evidence>
<feature type="compositionally biased region" description="Basic and acidic residues" evidence="10">
    <location>
        <begin position="198"/>
        <end position="214"/>
    </location>
</feature>
<keyword evidence="4" id="KW-0812">Transmembrane</keyword>
<evidence type="ECO:0000256" key="10">
    <source>
        <dbReference type="SAM" id="MobiDB-lite"/>
    </source>
</evidence>
<dbReference type="GO" id="GO:0006458">
    <property type="term" value="P:'de novo' protein folding"/>
    <property type="evidence" value="ECO:0007669"/>
    <property type="project" value="EnsemblFungi"/>
</dbReference>
<dbReference type="Pfam" id="PF10681">
    <property type="entry name" value="Rot1"/>
    <property type="match status" value="1"/>
</dbReference>
<comment type="similarity">
    <text evidence="2 9">Belongs to the ROT1 family.</text>
</comment>
<dbReference type="PANTHER" id="PTHR28090:SF1">
    <property type="entry name" value="PROTEIN ROT1"/>
    <property type="match status" value="1"/>
</dbReference>
<dbReference type="OMA" id="IWQHGKY"/>
<evidence type="ECO:0000256" key="2">
    <source>
        <dbReference type="ARBA" id="ARBA00007149"/>
    </source>
</evidence>
<keyword evidence="8 9" id="KW-0472">Membrane</keyword>
<dbReference type="Proteomes" id="UP000002258">
    <property type="component" value="Chromosome 1"/>
</dbReference>
<dbReference type="EMBL" id="AAVQ01000001">
    <property type="protein sequence ID" value="EAZ63534.2"/>
    <property type="molecule type" value="Genomic_DNA"/>
</dbReference>
<reference evidence="12 13" key="1">
    <citation type="journal article" date="2007" name="Nat. Biotechnol.">
        <title>Genome sequence of the lignocellulose-bioconverting and xylose-fermenting yeast Pichia stipitis.</title>
        <authorList>
            <person name="Jeffries T.W."/>
            <person name="Grigoriev I.V."/>
            <person name="Grimwood J."/>
            <person name="Laplaza J.M."/>
            <person name="Aerts A."/>
            <person name="Salamov A."/>
            <person name="Schmutz J."/>
            <person name="Lindquist E."/>
            <person name="Dehal P."/>
            <person name="Shapiro H."/>
            <person name="Jin Y.S."/>
            <person name="Passoth V."/>
            <person name="Richardson P.M."/>
        </authorList>
    </citation>
    <scope>NUCLEOTIDE SEQUENCE [LARGE SCALE GENOMIC DNA]</scope>
    <source>
        <strain evidence="13">ATCC 58785 / CBS 6054 / NBRC 10063 / NRRL Y-11545</strain>
    </source>
</reference>
<dbReference type="eggNOG" id="ENOG502QQTG">
    <property type="taxonomic scope" value="Eukaryota"/>
</dbReference>
<comment type="subcellular location">
    <subcellularLocation>
        <location evidence="1">Endoplasmic reticulum membrane</location>
        <topology evidence="1">Single-pass type I membrane protein</topology>
    </subcellularLocation>
</comment>